<evidence type="ECO:0000256" key="1">
    <source>
        <dbReference type="SAM" id="MobiDB-lite"/>
    </source>
</evidence>
<comment type="caution">
    <text evidence="2">The sequence shown here is derived from an EMBL/GenBank/DDBJ whole genome shotgun (WGS) entry which is preliminary data.</text>
</comment>
<organism evidence="2 3">
    <name type="scientific">Campylobacter gracilis RM3268</name>
    <dbReference type="NCBI Taxonomy" id="553220"/>
    <lineage>
        <taxon>Bacteria</taxon>
        <taxon>Pseudomonadati</taxon>
        <taxon>Campylobacterota</taxon>
        <taxon>Epsilonproteobacteria</taxon>
        <taxon>Campylobacterales</taxon>
        <taxon>Campylobacteraceae</taxon>
        <taxon>Campylobacter</taxon>
    </lineage>
</organism>
<name>C8PFE8_9BACT</name>
<keyword evidence="3" id="KW-1185">Reference proteome</keyword>
<evidence type="ECO:0000313" key="2">
    <source>
        <dbReference type="EMBL" id="EEV18414.1"/>
    </source>
</evidence>
<feature type="region of interest" description="Disordered" evidence="1">
    <location>
        <begin position="1"/>
        <end position="42"/>
    </location>
</feature>
<dbReference type="RefSeq" id="WP_005869959.1">
    <property type="nucleotide sequence ID" value="NZ_ACYG01000014.1"/>
</dbReference>
<gene>
    <name evidence="2" type="ORF">CAMGR0001_2105</name>
</gene>
<dbReference type="eggNOG" id="ENOG5031A9K">
    <property type="taxonomic scope" value="Bacteria"/>
</dbReference>
<dbReference type="EMBL" id="ACYG01000014">
    <property type="protein sequence ID" value="EEV18414.1"/>
    <property type="molecule type" value="Genomic_DNA"/>
</dbReference>
<dbReference type="STRING" id="824.CGRAC_0210"/>
<proteinExistence type="predicted"/>
<sequence>MTEQDAINALVGELEASEGQTEPQEAQGAEPTEGQKTEQPQLTQENLQNMIASAMQGIEEQKAAQEAEKAKAAEQAKAAQLPPEQQALLDSMGLQGMPQMQEQIRQLQEAQAQAQEAARKRAVFDKNLDQFTKDYPTIKPEEMGKWAEQNGFLPLLGESYDGWKAVANAMIKIATPTQKPDEIIDTNKSGGELGAFDRMKKGEDVSDVEIGAELLKQAGF</sequence>
<reference evidence="2 3" key="1">
    <citation type="submission" date="2009-07" db="EMBL/GenBank/DDBJ databases">
        <authorList>
            <person name="Madupu R."/>
            <person name="Sebastian Y."/>
            <person name="Durkin A.S."/>
            <person name="Torralba M."/>
            <person name="Methe B."/>
            <person name="Sutton G.G."/>
            <person name="Strausberg R.L."/>
            <person name="Nelson K.E."/>
        </authorList>
    </citation>
    <scope>NUCLEOTIDE SEQUENCE [LARGE SCALE GENOMIC DNA]</scope>
    <source>
        <strain evidence="2 3">RM3268</strain>
    </source>
</reference>
<accession>C8PFE8</accession>
<evidence type="ECO:0000313" key="3">
    <source>
        <dbReference type="Proteomes" id="UP000005709"/>
    </source>
</evidence>
<feature type="compositionally biased region" description="Basic and acidic residues" evidence="1">
    <location>
        <begin position="59"/>
        <end position="74"/>
    </location>
</feature>
<dbReference type="OrthoDB" id="5363728at2"/>
<feature type="region of interest" description="Disordered" evidence="1">
    <location>
        <begin position="59"/>
        <end position="82"/>
    </location>
</feature>
<protein>
    <submittedName>
        <fullName evidence="2">Uncharacterized protein</fullName>
    </submittedName>
</protein>
<dbReference type="Proteomes" id="UP000005709">
    <property type="component" value="Unassembled WGS sequence"/>
</dbReference>
<dbReference type="AlphaFoldDB" id="C8PFE8"/>